<dbReference type="Proteomes" id="UP000320359">
    <property type="component" value="Unassembled WGS sequence"/>
</dbReference>
<dbReference type="Gene3D" id="3.40.830.10">
    <property type="entry name" value="LigB-like"/>
    <property type="match status" value="1"/>
</dbReference>
<dbReference type="CDD" id="cd07363">
    <property type="entry name" value="45_DOPA_Dioxygenase"/>
    <property type="match status" value="1"/>
</dbReference>
<evidence type="ECO:0000313" key="8">
    <source>
        <dbReference type="Proteomes" id="UP000320359"/>
    </source>
</evidence>
<gene>
    <name evidence="7" type="ORF">FM042_09405</name>
</gene>
<proteinExistence type="inferred from homology"/>
<reference evidence="7 8" key="1">
    <citation type="submission" date="2019-07" db="EMBL/GenBank/DDBJ databases">
        <authorList>
            <person name="Yang M."/>
            <person name="Zhao D."/>
            <person name="Xiang H."/>
        </authorList>
    </citation>
    <scope>NUCLEOTIDE SEQUENCE [LARGE SCALE GENOMIC DNA]</scope>
    <source>
        <strain evidence="7 8">IM1326</strain>
    </source>
</reference>
<dbReference type="OrthoDB" id="9790889at2"/>
<dbReference type="PANTHER" id="PTHR30096:SF0">
    <property type="entry name" value="4,5-DOPA DIOXYGENASE EXTRADIOL-LIKE PROTEIN"/>
    <property type="match status" value="1"/>
</dbReference>
<keyword evidence="8" id="KW-1185">Reference proteome</keyword>
<dbReference type="EMBL" id="VJWL01000003">
    <property type="protein sequence ID" value="TRW48382.1"/>
    <property type="molecule type" value="Genomic_DNA"/>
</dbReference>
<evidence type="ECO:0000256" key="3">
    <source>
        <dbReference type="ARBA" id="ARBA00022723"/>
    </source>
</evidence>
<dbReference type="PIRSF" id="PIRSF006157">
    <property type="entry name" value="Doxgns_DODA"/>
    <property type="match status" value="1"/>
</dbReference>
<keyword evidence="7" id="KW-0223">Dioxygenase</keyword>
<name>A0A552WZZ2_9GAMM</name>
<sequence length="269" mass="30440">MLPSKQPVLFVSHGGGPLPLLGDPSHEDMVRRFRDIREYLHTQVSKPDAIVYISAHWEASPLLITAAPSPELYYDYYNFPVEAYTFKYPVPGASTLAARIQQSLIDAGIPAELDAKRGLDHGVFIPGLLLFPEADVPTLQISLHPELDPRFHLELGRQLAVLREQNVLIIGSGFSFHNMREFFRPSDVDADAKNLAFEEWLEETLQLRDAEQRDKRLVEWTKAPHARFCHPREEHLLPLHVCVGAAGDATLRESWHFAALGKQGSCYLW</sequence>
<evidence type="ECO:0000256" key="1">
    <source>
        <dbReference type="ARBA" id="ARBA00001947"/>
    </source>
</evidence>
<keyword evidence="4" id="KW-0862">Zinc</keyword>
<dbReference type="PANTHER" id="PTHR30096">
    <property type="entry name" value="4,5-DOPA DIOXYGENASE EXTRADIOL-LIKE PROTEIN"/>
    <property type="match status" value="1"/>
</dbReference>
<dbReference type="InterPro" id="IPR004183">
    <property type="entry name" value="Xdiol_dOase_suB"/>
</dbReference>
<dbReference type="GO" id="GO:0016702">
    <property type="term" value="F:oxidoreductase activity, acting on single donors with incorporation of molecular oxygen, incorporation of two atoms of oxygen"/>
    <property type="evidence" value="ECO:0007669"/>
    <property type="project" value="UniProtKB-ARBA"/>
</dbReference>
<keyword evidence="5" id="KW-0560">Oxidoreductase</keyword>
<evidence type="ECO:0000256" key="4">
    <source>
        <dbReference type="ARBA" id="ARBA00022833"/>
    </source>
</evidence>
<feature type="domain" description="Extradiol ring-cleavage dioxygenase class III enzyme subunit B" evidence="6">
    <location>
        <begin position="10"/>
        <end position="260"/>
    </location>
</feature>
<dbReference type="GO" id="GO:0008270">
    <property type="term" value="F:zinc ion binding"/>
    <property type="evidence" value="ECO:0007669"/>
    <property type="project" value="InterPro"/>
</dbReference>
<organism evidence="7 8">
    <name type="scientific">Aliidiomarina halalkaliphila</name>
    <dbReference type="NCBI Taxonomy" id="2593535"/>
    <lineage>
        <taxon>Bacteria</taxon>
        <taxon>Pseudomonadati</taxon>
        <taxon>Pseudomonadota</taxon>
        <taxon>Gammaproteobacteria</taxon>
        <taxon>Alteromonadales</taxon>
        <taxon>Idiomarinaceae</taxon>
        <taxon>Aliidiomarina</taxon>
    </lineage>
</organism>
<dbReference type="InterPro" id="IPR014436">
    <property type="entry name" value="Extradiol_dOase_DODA"/>
</dbReference>
<comment type="caution">
    <text evidence="7">The sequence shown here is derived from an EMBL/GenBank/DDBJ whole genome shotgun (WGS) entry which is preliminary data.</text>
</comment>
<evidence type="ECO:0000259" key="6">
    <source>
        <dbReference type="Pfam" id="PF02900"/>
    </source>
</evidence>
<evidence type="ECO:0000313" key="7">
    <source>
        <dbReference type="EMBL" id="TRW48382.1"/>
    </source>
</evidence>
<evidence type="ECO:0000256" key="5">
    <source>
        <dbReference type="ARBA" id="ARBA00023002"/>
    </source>
</evidence>
<dbReference type="SUPFAM" id="SSF53213">
    <property type="entry name" value="LigB-like"/>
    <property type="match status" value="1"/>
</dbReference>
<keyword evidence="3" id="KW-0479">Metal-binding</keyword>
<comment type="cofactor">
    <cofactor evidence="1">
        <name>Zn(2+)</name>
        <dbReference type="ChEBI" id="CHEBI:29105"/>
    </cofactor>
</comment>
<evidence type="ECO:0000256" key="2">
    <source>
        <dbReference type="ARBA" id="ARBA00007581"/>
    </source>
</evidence>
<dbReference type="RefSeq" id="WP_143236174.1">
    <property type="nucleotide sequence ID" value="NZ_VJWL01000003.1"/>
</dbReference>
<dbReference type="AlphaFoldDB" id="A0A552WZZ2"/>
<comment type="similarity">
    <text evidence="2">Belongs to the DODA-type extradiol aromatic ring-opening dioxygenase family.</text>
</comment>
<dbReference type="Pfam" id="PF02900">
    <property type="entry name" value="LigB"/>
    <property type="match status" value="1"/>
</dbReference>
<accession>A0A552WZZ2</accession>
<dbReference type="GO" id="GO:0008198">
    <property type="term" value="F:ferrous iron binding"/>
    <property type="evidence" value="ECO:0007669"/>
    <property type="project" value="InterPro"/>
</dbReference>
<protein>
    <submittedName>
        <fullName evidence="7">Dioxygenase</fullName>
    </submittedName>
</protein>